<dbReference type="HAMAP" id="MF_00930">
    <property type="entry name" value="GreB"/>
    <property type="match status" value="1"/>
</dbReference>
<dbReference type="NCBIfam" id="NF002506">
    <property type="entry name" value="PRK01885.1"/>
    <property type="match status" value="1"/>
</dbReference>
<keyword evidence="1 4" id="KW-0805">Transcription regulation</keyword>
<keyword evidence="3 4" id="KW-0804">Transcription</keyword>
<accession>A0ABZ0I509</accession>
<dbReference type="PANTHER" id="PTHR30437:SF6">
    <property type="entry name" value="TRANSCRIPTION ELONGATION FACTOR GREB"/>
    <property type="match status" value="1"/>
</dbReference>
<keyword evidence="7" id="KW-0648">Protein biosynthesis</keyword>
<dbReference type="InterPro" id="IPR018151">
    <property type="entry name" value="TF_GreA/GreB_CS"/>
</dbReference>
<dbReference type="InterPro" id="IPR023459">
    <property type="entry name" value="Tscrpt_elong_fac_GreA/B_fam"/>
</dbReference>
<dbReference type="InterPro" id="IPR028624">
    <property type="entry name" value="Tscrpt_elong_fac_GreA/B"/>
</dbReference>
<dbReference type="PROSITE" id="PS00829">
    <property type="entry name" value="GREAB_1"/>
    <property type="match status" value="1"/>
</dbReference>
<evidence type="ECO:0000313" key="8">
    <source>
        <dbReference type="Proteomes" id="UP001626537"/>
    </source>
</evidence>
<dbReference type="SUPFAM" id="SSF46557">
    <property type="entry name" value="GreA transcript cleavage protein, N-terminal domain"/>
    <property type="match status" value="1"/>
</dbReference>
<protein>
    <recommendedName>
        <fullName evidence="4">Transcription elongation factor GreB</fullName>
    </recommendedName>
    <alternativeName>
        <fullName evidence="4">Transcript cleavage factor GreB</fullName>
    </alternativeName>
</protein>
<reference evidence="7 8" key="1">
    <citation type="submission" date="2023-10" db="EMBL/GenBank/DDBJ databases">
        <title>Two novel species belonging to the OM43/NOR5 clade.</title>
        <authorList>
            <person name="Park M."/>
        </authorList>
    </citation>
    <scope>NUCLEOTIDE SEQUENCE [LARGE SCALE GENOMIC DNA]</scope>
    <source>
        <strain evidence="7 8">IMCC43200</strain>
    </source>
</reference>
<evidence type="ECO:0000256" key="3">
    <source>
        <dbReference type="ARBA" id="ARBA00023163"/>
    </source>
</evidence>
<dbReference type="Proteomes" id="UP001626537">
    <property type="component" value="Chromosome"/>
</dbReference>
<dbReference type="InterPro" id="IPR036953">
    <property type="entry name" value="GreA/GreB_C_sf"/>
</dbReference>
<dbReference type="HAMAP" id="MF_00105">
    <property type="entry name" value="GreA_GreB"/>
    <property type="match status" value="1"/>
</dbReference>
<evidence type="ECO:0000259" key="5">
    <source>
        <dbReference type="Pfam" id="PF01272"/>
    </source>
</evidence>
<dbReference type="PROSITE" id="PS00830">
    <property type="entry name" value="GREAB_2"/>
    <property type="match status" value="1"/>
</dbReference>
<name>A0ABZ0I509_9GAMM</name>
<dbReference type="NCBIfam" id="TIGR01461">
    <property type="entry name" value="greB"/>
    <property type="match status" value="1"/>
</dbReference>
<keyword evidence="2 4" id="KW-0238">DNA-binding</keyword>
<dbReference type="RefSeq" id="WP_407348243.1">
    <property type="nucleotide sequence ID" value="NZ_CP136864.1"/>
</dbReference>
<dbReference type="InterPro" id="IPR001437">
    <property type="entry name" value="Tscrpt_elong_fac_GreA/B_C"/>
</dbReference>
<dbReference type="EMBL" id="CP136864">
    <property type="protein sequence ID" value="WOJ93600.1"/>
    <property type="molecule type" value="Genomic_DNA"/>
</dbReference>
<dbReference type="GO" id="GO:0003746">
    <property type="term" value="F:translation elongation factor activity"/>
    <property type="evidence" value="ECO:0007669"/>
    <property type="project" value="UniProtKB-KW"/>
</dbReference>
<feature type="domain" description="Transcription elongation factor GreA/GreB C-terminal" evidence="5">
    <location>
        <begin position="92"/>
        <end position="164"/>
    </location>
</feature>
<evidence type="ECO:0000259" key="6">
    <source>
        <dbReference type="Pfam" id="PF03449"/>
    </source>
</evidence>
<dbReference type="Gene3D" id="1.10.287.180">
    <property type="entry name" value="Transcription elongation factor, GreA/GreB, N-terminal domain"/>
    <property type="match status" value="1"/>
</dbReference>
<evidence type="ECO:0000313" key="7">
    <source>
        <dbReference type="EMBL" id="WOJ93600.1"/>
    </source>
</evidence>
<dbReference type="PANTHER" id="PTHR30437">
    <property type="entry name" value="TRANSCRIPTION ELONGATION FACTOR GREA"/>
    <property type="match status" value="1"/>
</dbReference>
<dbReference type="Pfam" id="PF03449">
    <property type="entry name" value="GreA_GreB_N"/>
    <property type="match status" value="1"/>
</dbReference>
<dbReference type="InterPro" id="IPR022691">
    <property type="entry name" value="Tscrpt_elong_fac_GreA/B_N"/>
</dbReference>
<proteinExistence type="inferred from homology"/>
<dbReference type="InterPro" id="IPR036805">
    <property type="entry name" value="Tscrpt_elong_fac_GreA/B_N_sf"/>
</dbReference>
<dbReference type="Gene3D" id="3.10.50.30">
    <property type="entry name" value="Transcription elongation factor, GreA/GreB, C-terminal domain"/>
    <property type="match status" value="1"/>
</dbReference>
<sequence length="167" mass="18701">MGRYRAPRPRGTPLITAAGEARLRAELDQLWRQERPVVALAVQDAAKNGDRSENGDYIYGKKRLREIDGRVRFISKRLEILQVVRESPSDMSRIFFGATVKVIDQHEVTQVVTILGPDEFESSRNEVSIDSPIARALLGKTVGDIVRLQSPGGERELEVLDINYNGS</sequence>
<dbReference type="PIRSF" id="PIRSF006092">
    <property type="entry name" value="GreA_GreB"/>
    <property type="match status" value="1"/>
</dbReference>
<keyword evidence="8" id="KW-1185">Reference proteome</keyword>
<feature type="domain" description="Transcription elongation factor GreA/GreB N-terminal" evidence="6">
    <location>
        <begin position="14"/>
        <end position="83"/>
    </location>
</feature>
<comment type="similarity">
    <text evidence="4">Belongs to the GreA/GreB family. GreB subfamily.</text>
</comment>
<evidence type="ECO:0000256" key="1">
    <source>
        <dbReference type="ARBA" id="ARBA00023015"/>
    </source>
</evidence>
<dbReference type="InterPro" id="IPR006358">
    <property type="entry name" value="Tscrpt_elong_fac_GreB"/>
</dbReference>
<evidence type="ECO:0000256" key="2">
    <source>
        <dbReference type="ARBA" id="ARBA00023125"/>
    </source>
</evidence>
<dbReference type="Pfam" id="PF01272">
    <property type="entry name" value="GreA_GreB"/>
    <property type="match status" value="1"/>
</dbReference>
<gene>
    <name evidence="4 7" type="primary">greB</name>
    <name evidence="7" type="ORF">R0135_00175</name>
</gene>
<dbReference type="SUPFAM" id="SSF54534">
    <property type="entry name" value="FKBP-like"/>
    <property type="match status" value="1"/>
</dbReference>
<keyword evidence="7" id="KW-0251">Elongation factor</keyword>
<organism evidence="7 8">
    <name type="scientific">Congregibacter variabilis</name>
    <dbReference type="NCBI Taxonomy" id="3081200"/>
    <lineage>
        <taxon>Bacteria</taxon>
        <taxon>Pseudomonadati</taxon>
        <taxon>Pseudomonadota</taxon>
        <taxon>Gammaproteobacteria</taxon>
        <taxon>Cellvibrionales</taxon>
        <taxon>Halieaceae</taxon>
        <taxon>Congregibacter</taxon>
    </lineage>
</organism>
<comment type="function">
    <text evidence="4">Necessary for efficient RNA polymerase transcription elongation past template-encoded arresting sites. The arresting sites in DNA have the property of trapping a certain fraction of elongating RNA polymerases that pass through, resulting in locked ternary complexes. Cleavage of the nascent transcript by cleavage factors such as GreA or GreB allows the resumption of elongation from the new 3'terminus. GreB releases sequences of up to 9 nucleotides in length.</text>
</comment>
<evidence type="ECO:0000256" key="4">
    <source>
        <dbReference type="HAMAP-Rule" id="MF_00930"/>
    </source>
</evidence>